<reference evidence="1" key="1">
    <citation type="submission" date="2015-06" db="UniProtKB">
        <authorList>
            <consortium name="EnsemblPlants"/>
        </authorList>
    </citation>
    <scope>IDENTIFICATION</scope>
</reference>
<sequence length="143" mass="16898">MSEEEVNAKIMVIVEDLTEEQRQQMEQFVADFQTHCLQCFIMTPEEPTQKTRFPKPIVEILQDTVDEAVHHTLFDQSGVLMSRLQDVIKKIVPEIIVQKNQLEGQAYQYRPEELRQYGHDEEYQYNNDLPDRIAKIIEEQFGI</sequence>
<dbReference type="EnsemblPlants" id="ORGLA02G0089900.1">
    <property type="protein sequence ID" value="ORGLA02G0089900.1"/>
    <property type="gene ID" value="ORGLA02G0089900"/>
</dbReference>
<name>I1NYU3_ORYGL</name>
<protein>
    <submittedName>
        <fullName evidence="1">Uncharacterized protein</fullName>
    </submittedName>
</protein>
<evidence type="ECO:0000313" key="2">
    <source>
        <dbReference type="Proteomes" id="UP000007306"/>
    </source>
</evidence>
<dbReference type="AlphaFoldDB" id="I1NYU3"/>
<accession>I1NYU3</accession>
<keyword evidence="2" id="KW-1185">Reference proteome</keyword>
<reference evidence="1 2" key="2">
    <citation type="submission" date="2018-04" db="EMBL/GenBank/DDBJ databases">
        <title>OglaRS2 (Oryza glaberrima Reference Sequence Version 2).</title>
        <authorList>
            <person name="Zhang J."/>
            <person name="Kudrna D."/>
            <person name="Lee S."/>
            <person name="Talag J."/>
            <person name="Rajasekar S."/>
            <person name="Wing R.A."/>
        </authorList>
    </citation>
    <scope>NUCLEOTIDE SEQUENCE [LARGE SCALE GENOMIC DNA]</scope>
    <source>
        <strain evidence="1 2">cv. IRGC 96717</strain>
    </source>
</reference>
<evidence type="ECO:0000313" key="1">
    <source>
        <dbReference type="EnsemblPlants" id="ORGLA02G0089900.1"/>
    </source>
</evidence>
<dbReference type="Proteomes" id="UP000007306">
    <property type="component" value="Chromosome 2"/>
</dbReference>
<dbReference type="Gramene" id="ORGLA02G0089900.1">
    <property type="protein sequence ID" value="ORGLA02G0089900.1"/>
    <property type="gene ID" value="ORGLA02G0089900"/>
</dbReference>
<dbReference type="HOGENOM" id="CLU_1811170_0_0_1"/>
<proteinExistence type="predicted"/>
<organism evidence="1 2">
    <name type="scientific">Oryza glaberrima</name>
    <name type="common">African rice</name>
    <dbReference type="NCBI Taxonomy" id="4538"/>
    <lineage>
        <taxon>Eukaryota</taxon>
        <taxon>Viridiplantae</taxon>
        <taxon>Streptophyta</taxon>
        <taxon>Embryophyta</taxon>
        <taxon>Tracheophyta</taxon>
        <taxon>Spermatophyta</taxon>
        <taxon>Magnoliopsida</taxon>
        <taxon>Liliopsida</taxon>
        <taxon>Poales</taxon>
        <taxon>Poaceae</taxon>
        <taxon>BOP clade</taxon>
        <taxon>Oryzoideae</taxon>
        <taxon>Oryzeae</taxon>
        <taxon>Oryzinae</taxon>
        <taxon>Oryza</taxon>
    </lineage>
</organism>